<feature type="transmembrane region" description="Helical" evidence="1">
    <location>
        <begin position="12"/>
        <end position="31"/>
    </location>
</feature>
<organism evidence="2 3">
    <name type="scientific">Ladona fulva</name>
    <name type="common">Scarce chaser dragonfly</name>
    <name type="synonym">Libellula fulva</name>
    <dbReference type="NCBI Taxonomy" id="123851"/>
    <lineage>
        <taxon>Eukaryota</taxon>
        <taxon>Metazoa</taxon>
        <taxon>Ecdysozoa</taxon>
        <taxon>Arthropoda</taxon>
        <taxon>Hexapoda</taxon>
        <taxon>Insecta</taxon>
        <taxon>Pterygota</taxon>
        <taxon>Palaeoptera</taxon>
        <taxon>Odonata</taxon>
        <taxon>Epiprocta</taxon>
        <taxon>Anisoptera</taxon>
        <taxon>Libelluloidea</taxon>
        <taxon>Libellulidae</taxon>
        <taxon>Ladona</taxon>
    </lineage>
</organism>
<comment type="caution">
    <text evidence="2">The sequence shown here is derived from an EMBL/GenBank/DDBJ whole genome shotgun (WGS) entry which is preliminary data.</text>
</comment>
<reference evidence="2" key="2">
    <citation type="submission" date="2017-10" db="EMBL/GenBank/DDBJ databases">
        <title>Ladona fulva Genome sequencing and assembly.</title>
        <authorList>
            <person name="Murali S."/>
            <person name="Richards S."/>
            <person name="Bandaranaike D."/>
            <person name="Bellair M."/>
            <person name="Blankenburg K."/>
            <person name="Chao H."/>
            <person name="Dinh H."/>
            <person name="Doddapaneni H."/>
            <person name="Dugan-Rocha S."/>
            <person name="Elkadiri S."/>
            <person name="Gnanaolivu R."/>
            <person name="Hernandez B."/>
            <person name="Skinner E."/>
            <person name="Javaid M."/>
            <person name="Lee S."/>
            <person name="Li M."/>
            <person name="Ming W."/>
            <person name="Munidasa M."/>
            <person name="Muniz J."/>
            <person name="Nguyen L."/>
            <person name="Hughes D."/>
            <person name="Osuji N."/>
            <person name="Pu L.-L."/>
            <person name="Puazo M."/>
            <person name="Qu C."/>
            <person name="Quiroz J."/>
            <person name="Raj R."/>
            <person name="Weissenberger G."/>
            <person name="Xin Y."/>
            <person name="Zou X."/>
            <person name="Han Y."/>
            <person name="Worley K."/>
            <person name="Muzny D."/>
            <person name="Gibbs R."/>
        </authorList>
    </citation>
    <scope>NUCLEOTIDE SEQUENCE</scope>
    <source>
        <strain evidence="2">Sampled in the wild</strain>
    </source>
</reference>
<evidence type="ECO:0000313" key="3">
    <source>
        <dbReference type="Proteomes" id="UP000792457"/>
    </source>
</evidence>
<keyword evidence="1" id="KW-0812">Transmembrane</keyword>
<name>A0A8K0KF41_LADFU</name>
<feature type="transmembrane region" description="Helical" evidence="1">
    <location>
        <begin position="88"/>
        <end position="105"/>
    </location>
</feature>
<gene>
    <name evidence="2" type="ORF">J437_LFUL008961</name>
</gene>
<reference evidence="2" key="1">
    <citation type="submission" date="2013-04" db="EMBL/GenBank/DDBJ databases">
        <authorList>
            <person name="Qu J."/>
            <person name="Murali S.C."/>
            <person name="Bandaranaike D."/>
            <person name="Bellair M."/>
            <person name="Blankenburg K."/>
            <person name="Chao H."/>
            <person name="Dinh H."/>
            <person name="Doddapaneni H."/>
            <person name="Downs B."/>
            <person name="Dugan-Rocha S."/>
            <person name="Elkadiri S."/>
            <person name="Gnanaolivu R.D."/>
            <person name="Hernandez B."/>
            <person name="Javaid M."/>
            <person name="Jayaseelan J.C."/>
            <person name="Lee S."/>
            <person name="Li M."/>
            <person name="Ming W."/>
            <person name="Munidasa M."/>
            <person name="Muniz J."/>
            <person name="Nguyen L."/>
            <person name="Ongeri F."/>
            <person name="Osuji N."/>
            <person name="Pu L.-L."/>
            <person name="Puazo M."/>
            <person name="Qu C."/>
            <person name="Quiroz J."/>
            <person name="Raj R."/>
            <person name="Weissenberger G."/>
            <person name="Xin Y."/>
            <person name="Zou X."/>
            <person name="Han Y."/>
            <person name="Richards S."/>
            <person name="Worley K."/>
            <person name="Muzny D."/>
            <person name="Gibbs R."/>
        </authorList>
    </citation>
    <scope>NUCLEOTIDE SEQUENCE</scope>
    <source>
        <strain evidence="2">Sampled in the wild</strain>
    </source>
</reference>
<sequence length="109" mass="12707">MHCVLSIRLTQVHILVVFLSTFSVYLNVPAFLLSSHLYFLLFLNVYITFKLSLNRVKIFLNYVQLRMGRNAILIVFLSNLDVCHSHNSYVDGIIGLFLYLCLMYIKICK</sequence>
<evidence type="ECO:0000313" key="2">
    <source>
        <dbReference type="EMBL" id="KAG8233198.1"/>
    </source>
</evidence>
<keyword evidence="1" id="KW-0472">Membrane</keyword>
<proteinExistence type="predicted"/>
<keyword evidence="1" id="KW-1133">Transmembrane helix</keyword>
<dbReference type="AlphaFoldDB" id="A0A8K0KF41"/>
<accession>A0A8K0KF41</accession>
<dbReference type="EMBL" id="KZ308693">
    <property type="protein sequence ID" value="KAG8233198.1"/>
    <property type="molecule type" value="Genomic_DNA"/>
</dbReference>
<keyword evidence="3" id="KW-1185">Reference proteome</keyword>
<protein>
    <submittedName>
        <fullName evidence="2">Uncharacterized protein</fullName>
    </submittedName>
</protein>
<evidence type="ECO:0000256" key="1">
    <source>
        <dbReference type="SAM" id="Phobius"/>
    </source>
</evidence>
<dbReference type="Proteomes" id="UP000792457">
    <property type="component" value="Unassembled WGS sequence"/>
</dbReference>